<keyword evidence="2" id="KW-0904">Protein phosphatase</keyword>
<sequence>MPILLGLSVLVLFLGLLTWFLFDYNIHVPYSSTEQQTVVLLPRSPSTSKTYLPIPVDSLEEEYRIRSADDGKLFREDFCLVDTFYEGVRKSNQIRLFLEINIIFRLSCYPDDHSRVILTPIDGVPCSDYSNASYIDGYTDKNKFIATQGPKQDTVADFWRMIWEQKSATIVMLTNLKERKEDKCHQYWPDQGCWTYGNVRVAVEDFTALVDYTIRKFCVQYQASDGTKTPRLVTQLHFTSWPDFGVPFSPIGMLKFLKKVKQVNPSYAGPIVVHCSAGVGRTGTFIVIDALIDMMYAEKKVDVFGFVSRIREQRSQLIQTDLQYSFVYQALLEYFLYGDTELDVSSLEGHLDKLHNTSVPLDRVGLEEEFKKLTNMRIMKENMRTGNLPANMKKNRVLQIIPYDFNRVILSMKRGQEFTDYINASFIDGYRQKDYFIATQGPLAHTVDDFWRMVWEWKCHSIVMLTELQERDQDKCFQYWPTEDSVTYGDFTVEIKGDTLCDTFILRDLQLTHGPEKQTRLVRHFHFHGWPEIGIPAEGKGMIDIIAAVQKQQQQSGNNPIVVHCSAGAGRTGTFIALSNILERVKAEGLLDVFQTVKSLRMQRPHMVQTVEQYDFCYRVVQDFVDIFSDYANFK</sequence>
<dbReference type="PRINTS" id="PR00700">
    <property type="entry name" value="PRTYPHPHTASE"/>
</dbReference>
<name>A0A673G7A2_9TELE</name>
<dbReference type="InterPro" id="IPR000242">
    <property type="entry name" value="PTP_cat"/>
</dbReference>
<evidence type="ECO:0000259" key="4">
    <source>
        <dbReference type="PROSITE" id="PS50056"/>
    </source>
</evidence>
<feature type="domain" description="Tyrosine specific protein phosphatases" evidence="4">
    <location>
        <begin position="540"/>
        <end position="615"/>
    </location>
</feature>
<feature type="domain" description="Tyrosine-protein phosphatase" evidence="3">
    <location>
        <begin position="366"/>
        <end position="624"/>
    </location>
</feature>
<evidence type="ECO:0000256" key="2">
    <source>
        <dbReference type="ARBA" id="ARBA00022912"/>
    </source>
</evidence>
<dbReference type="GO" id="GO:0005886">
    <property type="term" value="C:plasma membrane"/>
    <property type="evidence" value="ECO:0007669"/>
    <property type="project" value="UniProtKB-SubCell"/>
</dbReference>
<dbReference type="Gene3D" id="3.90.190.10">
    <property type="entry name" value="Protein tyrosine phosphatase superfamily"/>
    <property type="match status" value="2"/>
</dbReference>
<dbReference type="InterPro" id="IPR003595">
    <property type="entry name" value="Tyr_Pase_cat"/>
</dbReference>
<proteinExistence type="predicted"/>
<dbReference type="PROSITE" id="PS00383">
    <property type="entry name" value="TYR_PHOSPHATASE_1"/>
    <property type="match status" value="2"/>
</dbReference>
<evidence type="ECO:0000256" key="1">
    <source>
        <dbReference type="ARBA" id="ARBA00013064"/>
    </source>
</evidence>
<keyword evidence="6" id="KW-1185">Reference proteome</keyword>
<dbReference type="EC" id="3.1.3.48" evidence="1"/>
<dbReference type="InterPro" id="IPR029021">
    <property type="entry name" value="Prot-tyrosine_phosphatase-like"/>
</dbReference>
<dbReference type="PROSITE" id="PS50056">
    <property type="entry name" value="TYR_PHOSPHATASE_2"/>
    <property type="match status" value="2"/>
</dbReference>
<accession>A0A673G7A2</accession>
<dbReference type="InterPro" id="IPR050348">
    <property type="entry name" value="Protein-Tyr_Phosphatase"/>
</dbReference>
<gene>
    <name evidence="5" type="primary">LOC107724376</name>
</gene>
<evidence type="ECO:0000259" key="3">
    <source>
        <dbReference type="PROSITE" id="PS50055"/>
    </source>
</evidence>
<evidence type="ECO:0000313" key="5">
    <source>
        <dbReference type="Ensembl" id="ENSSRHP00000008008.1"/>
    </source>
</evidence>
<dbReference type="PANTHER" id="PTHR19134:SF499">
    <property type="entry name" value="RECEPTOR-TYPE TYROSINE-PROTEIN PHOSPHATASE EPSILON"/>
    <property type="match status" value="1"/>
</dbReference>
<reference evidence="5" key="1">
    <citation type="submission" date="2025-08" db="UniProtKB">
        <authorList>
            <consortium name="Ensembl"/>
        </authorList>
    </citation>
    <scope>IDENTIFICATION</scope>
</reference>
<dbReference type="Proteomes" id="UP000472270">
    <property type="component" value="Unassembled WGS sequence"/>
</dbReference>
<evidence type="ECO:0000313" key="6">
    <source>
        <dbReference type="Proteomes" id="UP000472270"/>
    </source>
</evidence>
<dbReference type="Ensembl" id="ENSSRHT00000008252.1">
    <property type="protein sequence ID" value="ENSSRHP00000008008.1"/>
    <property type="gene ID" value="ENSSRHG00000004651.1"/>
</dbReference>
<keyword evidence="2" id="KW-0378">Hydrolase</keyword>
<organism evidence="5 6">
    <name type="scientific">Sinocyclocheilus rhinocerous</name>
    <dbReference type="NCBI Taxonomy" id="307959"/>
    <lineage>
        <taxon>Eukaryota</taxon>
        <taxon>Metazoa</taxon>
        <taxon>Chordata</taxon>
        <taxon>Craniata</taxon>
        <taxon>Vertebrata</taxon>
        <taxon>Euteleostomi</taxon>
        <taxon>Actinopterygii</taxon>
        <taxon>Neopterygii</taxon>
        <taxon>Teleostei</taxon>
        <taxon>Ostariophysi</taxon>
        <taxon>Cypriniformes</taxon>
        <taxon>Cyprinidae</taxon>
        <taxon>Cyprininae</taxon>
        <taxon>Sinocyclocheilus</taxon>
    </lineage>
</organism>
<dbReference type="SMART" id="SM00194">
    <property type="entry name" value="PTPc"/>
    <property type="match status" value="2"/>
</dbReference>
<feature type="domain" description="Tyrosine-protein phosphatase" evidence="3">
    <location>
        <begin position="110"/>
        <end position="334"/>
    </location>
</feature>
<dbReference type="PANTHER" id="PTHR19134">
    <property type="entry name" value="RECEPTOR-TYPE TYROSINE-PROTEIN PHOSPHATASE"/>
    <property type="match status" value="1"/>
</dbReference>
<dbReference type="GO" id="GO:0004725">
    <property type="term" value="F:protein tyrosine phosphatase activity"/>
    <property type="evidence" value="ECO:0007669"/>
    <property type="project" value="UniProtKB-EC"/>
</dbReference>
<protein>
    <recommendedName>
        <fullName evidence="1">protein-tyrosine-phosphatase</fullName>
        <ecNumber evidence="1">3.1.3.48</ecNumber>
    </recommendedName>
</protein>
<dbReference type="PROSITE" id="PS50055">
    <property type="entry name" value="TYR_PHOSPHATASE_PTP"/>
    <property type="match status" value="2"/>
</dbReference>
<dbReference type="GO" id="GO:0005737">
    <property type="term" value="C:cytoplasm"/>
    <property type="evidence" value="ECO:0007669"/>
    <property type="project" value="UniProtKB-SubCell"/>
</dbReference>
<dbReference type="AlphaFoldDB" id="A0A673G7A2"/>
<dbReference type="SMART" id="SM00404">
    <property type="entry name" value="PTPc_motif"/>
    <property type="match status" value="2"/>
</dbReference>
<reference evidence="5" key="2">
    <citation type="submission" date="2025-09" db="UniProtKB">
        <authorList>
            <consortium name="Ensembl"/>
        </authorList>
    </citation>
    <scope>IDENTIFICATION</scope>
</reference>
<dbReference type="InterPro" id="IPR016130">
    <property type="entry name" value="Tyr_Pase_AS"/>
</dbReference>
<dbReference type="InterPro" id="IPR000387">
    <property type="entry name" value="Tyr_Pase_dom"/>
</dbReference>
<feature type="domain" description="Tyrosine specific protein phosphatases" evidence="4">
    <location>
        <begin position="254"/>
        <end position="325"/>
    </location>
</feature>
<dbReference type="Pfam" id="PF00102">
    <property type="entry name" value="Y_phosphatase"/>
    <property type="match status" value="2"/>
</dbReference>
<dbReference type="SUPFAM" id="SSF52799">
    <property type="entry name" value="(Phosphotyrosine protein) phosphatases II"/>
    <property type="match status" value="2"/>
</dbReference>